<dbReference type="PANTHER" id="PTHR46436">
    <property type="entry name" value="CENTROSOMAL PROTEIN OF 76 KDA"/>
    <property type="match status" value="1"/>
</dbReference>
<organism evidence="2 3">
    <name type="scientific">Tritrichomonas musculus</name>
    <dbReference type="NCBI Taxonomy" id="1915356"/>
    <lineage>
        <taxon>Eukaryota</taxon>
        <taxon>Metamonada</taxon>
        <taxon>Parabasalia</taxon>
        <taxon>Tritrichomonadida</taxon>
        <taxon>Tritrichomonadidae</taxon>
        <taxon>Tritrichomonas</taxon>
    </lineage>
</organism>
<dbReference type="PANTHER" id="PTHR46436:SF1">
    <property type="entry name" value="CENTROSOMAL PROTEIN OF 76 KDA"/>
    <property type="match status" value="1"/>
</dbReference>
<keyword evidence="3" id="KW-1185">Reference proteome</keyword>
<protein>
    <submittedName>
        <fullName evidence="2">Centrosomal protein of 76 kDa</fullName>
    </submittedName>
</protein>
<feature type="domain" description="Centrosomal protein of 76 kDa C-terminal" evidence="1">
    <location>
        <begin position="384"/>
        <end position="510"/>
    </location>
</feature>
<reference evidence="2 3" key="1">
    <citation type="submission" date="2024-04" db="EMBL/GenBank/DDBJ databases">
        <title>Tritrichomonas musculus Genome.</title>
        <authorList>
            <person name="Alves-Ferreira E."/>
            <person name="Grigg M."/>
            <person name="Lorenzi H."/>
            <person name="Galac M."/>
        </authorList>
    </citation>
    <scope>NUCLEOTIDE SEQUENCE [LARGE SCALE GENOMIC DNA]</scope>
    <source>
        <strain evidence="2 3">EAF2021</strain>
    </source>
</reference>
<accession>A0ABR2LBQ6</accession>
<dbReference type="EMBL" id="JAPFFF010000001">
    <property type="protein sequence ID" value="KAK8900481.1"/>
    <property type="molecule type" value="Genomic_DNA"/>
</dbReference>
<dbReference type="InterPro" id="IPR052299">
    <property type="entry name" value="CEP76"/>
</dbReference>
<sequence length="512" mass="57651">MSMPNVDIDDSDRERIKRFTSNTDMKKYVHDFLEKRMTAAIPPKQRIIHPEPVVELPKMVIQRPSPPSGQILSITIVRASSFVEIMDADPSTRILLDFNIAGRRWRSIEVEADADPKFCEAFDLELSEPLDELIHFGTGSIVAILIAGPNRCVYGSGSFEWRRALAGYTGLPVSLYDPRTGDPCGVVHVKMQMSPQLCTQAELENLLRQETPNATHICKLSSRLIPSPFHALRFAGLFSVKKSRYATTGNVIKEDIPEEENEEELAFTKGFSIHSLLASCEGSKPDICALLCSIFCGFGFESFVCGSKVLTVHEKYSTLWDPFKCERMNVETLPTIVMYGYRCRLEPLIENPPAITDDPRIWKRIQMPDPLSHPALLRCDSVDEEDVENEVKKMICAVRHTKVTTFNKQIEIAMRPLLQTYESSKLNESCDIWAPPVNDAVRHLIPSKSTIKLAPFCIHSAEAKAIFMALQTKASNIMLSPQTDQFTLSLAVFPYAENLYVTWVLFGAIYPI</sequence>
<evidence type="ECO:0000259" key="1">
    <source>
        <dbReference type="Pfam" id="PF24652"/>
    </source>
</evidence>
<dbReference type="Proteomes" id="UP001470230">
    <property type="component" value="Unassembled WGS sequence"/>
</dbReference>
<evidence type="ECO:0000313" key="3">
    <source>
        <dbReference type="Proteomes" id="UP001470230"/>
    </source>
</evidence>
<evidence type="ECO:0000313" key="2">
    <source>
        <dbReference type="EMBL" id="KAK8900481.1"/>
    </source>
</evidence>
<gene>
    <name evidence="2" type="ORF">M9Y10_002808</name>
</gene>
<dbReference type="Pfam" id="PF24652">
    <property type="entry name" value="CEP76_C"/>
    <property type="match status" value="1"/>
</dbReference>
<dbReference type="InterPro" id="IPR056288">
    <property type="entry name" value="CEP76_C"/>
</dbReference>
<comment type="caution">
    <text evidence="2">The sequence shown here is derived from an EMBL/GenBank/DDBJ whole genome shotgun (WGS) entry which is preliminary data.</text>
</comment>
<name>A0ABR2LBQ6_9EUKA</name>
<proteinExistence type="predicted"/>